<dbReference type="RefSeq" id="WP_311702398.1">
    <property type="nucleotide sequence ID" value="NZ_JAVREL010000001.1"/>
</dbReference>
<organism evidence="2 3">
    <name type="scientific">Streptomyces litchfieldiae</name>
    <dbReference type="NCBI Taxonomy" id="3075543"/>
    <lineage>
        <taxon>Bacteria</taxon>
        <taxon>Bacillati</taxon>
        <taxon>Actinomycetota</taxon>
        <taxon>Actinomycetes</taxon>
        <taxon>Kitasatosporales</taxon>
        <taxon>Streptomycetaceae</taxon>
        <taxon>Streptomyces</taxon>
    </lineage>
</organism>
<reference evidence="3" key="1">
    <citation type="submission" date="2023-07" db="EMBL/GenBank/DDBJ databases">
        <title>30 novel species of actinomycetes from the DSMZ collection.</title>
        <authorList>
            <person name="Nouioui I."/>
        </authorList>
    </citation>
    <scope>NUCLEOTIDE SEQUENCE [LARGE SCALE GENOMIC DNA]</scope>
    <source>
        <strain evidence="3">DSM 44938</strain>
    </source>
</reference>
<feature type="region of interest" description="Disordered" evidence="1">
    <location>
        <begin position="160"/>
        <end position="271"/>
    </location>
</feature>
<sequence>MSIASAQAEFQRVIAQIRSAKEYKIRTASGAWRTLASAGDTETAALASTAGGAAAEQGVGLRELCDRLTQMTDFTSATAAMAQQVSDQLLEAERATVTALQAAHDLEQRFNERGAAIPPSPQAAAAFETFVVGLTAEAQTVLDTLGESYAGVIAGEAPTAPRSGGPGAPAAPMAPGPAQATPAAAGAAPAGPAGAAAGPAGGAEATAAAADHQAANGSAVGSGEYPHSSVMGPEQGDFAGWTRDPSTGYLVDPATGREFDPATGRWIDPVTGKPFGEATEYAARLSGLGTGSGGLASPAGLALVGGGAGSGGAGGLAGLYGGVLPPSVAHAGPARGQALEQAMRNMNQRAQLSTHMAMREAAQGGRPFMPPPGMAGMGAGGAGRSGQGRGAAGGQNRRFTDLTEDPEVWAPRRGAALGVLGE</sequence>
<name>A0ABU2MI76_9ACTN</name>
<dbReference type="Proteomes" id="UP001183246">
    <property type="component" value="Unassembled WGS sequence"/>
</dbReference>
<feature type="compositionally biased region" description="Low complexity" evidence="1">
    <location>
        <begin position="160"/>
        <end position="219"/>
    </location>
</feature>
<comment type="caution">
    <text evidence="2">The sequence shown here is derived from an EMBL/GenBank/DDBJ whole genome shotgun (WGS) entry which is preliminary data.</text>
</comment>
<feature type="compositionally biased region" description="Gly residues" evidence="1">
    <location>
        <begin position="377"/>
        <end position="393"/>
    </location>
</feature>
<dbReference type="EMBL" id="JAVREL010000001">
    <property type="protein sequence ID" value="MDT0341285.1"/>
    <property type="molecule type" value="Genomic_DNA"/>
</dbReference>
<protein>
    <submittedName>
        <fullName evidence="2">Uncharacterized protein</fullName>
    </submittedName>
</protein>
<keyword evidence="3" id="KW-1185">Reference proteome</keyword>
<accession>A0ABU2MI76</accession>
<feature type="region of interest" description="Disordered" evidence="1">
    <location>
        <begin position="377"/>
        <end position="407"/>
    </location>
</feature>
<gene>
    <name evidence="2" type="ORF">RM590_01235</name>
</gene>
<proteinExistence type="predicted"/>
<evidence type="ECO:0000313" key="3">
    <source>
        <dbReference type="Proteomes" id="UP001183246"/>
    </source>
</evidence>
<evidence type="ECO:0000313" key="2">
    <source>
        <dbReference type="EMBL" id="MDT0341285.1"/>
    </source>
</evidence>
<evidence type="ECO:0000256" key="1">
    <source>
        <dbReference type="SAM" id="MobiDB-lite"/>
    </source>
</evidence>